<sequence length="120" mass="13817">MRREAQDSSSSCDCGCGIRQGFDPTRYGLEKRERRGERRREERFVKIVEFSLWISSGVIPTRCLGKEPLKFRGFRDEKRRRKVVKHLGIGVGNRASQFAPKESLNLHPWGAARPRPASEC</sequence>
<name>M1DKD5_SOLTU</name>
<dbReference type="Gramene" id="PGSC0003DMT400090433">
    <property type="protein sequence ID" value="PGSC0003DMT400090433"/>
    <property type="gene ID" value="PGSC0003DMG400040004"/>
</dbReference>
<proteinExistence type="predicted"/>
<reference evidence="2" key="2">
    <citation type="submission" date="2015-06" db="UniProtKB">
        <authorList>
            <consortium name="EnsemblPlants"/>
        </authorList>
    </citation>
    <scope>IDENTIFICATION</scope>
    <source>
        <strain evidence="2">DM1-3 516 R44</strain>
    </source>
</reference>
<evidence type="ECO:0000313" key="3">
    <source>
        <dbReference type="Proteomes" id="UP000011115"/>
    </source>
</evidence>
<dbReference type="EnsemblPlants" id="PGSC0003DMT400090433">
    <property type="protein sequence ID" value="PGSC0003DMT400090433"/>
    <property type="gene ID" value="PGSC0003DMG400040004"/>
</dbReference>
<organism evidence="2 3">
    <name type="scientific">Solanum tuberosum</name>
    <name type="common">Potato</name>
    <dbReference type="NCBI Taxonomy" id="4113"/>
    <lineage>
        <taxon>Eukaryota</taxon>
        <taxon>Viridiplantae</taxon>
        <taxon>Streptophyta</taxon>
        <taxon>Embryophyta</taxon>
        <taxon>Tracheophyta</taxon>
        <taxon>Spermatophyta</taxon>
        <taxon>Magnoliopsida</taxon>
        <taxon>eudicotyledons</taxon>
        <taxon>Gunneridae</taxon>
        <taxon>Pentapetalae</taxon>
        <taxon>asterids</taxon>
        <taxon>lamiids</taxon>
        <taxon>Solanales</taxon>
        <taxon>Solanaceae</taxon>
        <taxon>Solanoideae</taxon>
        <taxon>Solaneae</taxon>
        <taxon>Solanum</taxon>
    </lineage>
</organism>
<dbReference type="PaxDb" id="4113-PGSC0003DMT400090433"/>
<evidence type="ECO:0000313" key="2">
    <source>
        <dbReference type="EnsemblPlants" id="PGSC0003DMT400090433"/>
    </source>
</evidence>
<feature type="compositionally biased region" description="Basic and acidic residues" evidence="1">
    <location>
        <begin position="28"/>
        <end position="39"/>
    </location>
</feature>
<dbReference type="InParanoid" id="M1DKD5"/>
<dbReference type="AlphaFoldDB" id="M1DKD5"/>
<feature type="region of interest" description="Disordered" evidence="1">
    <location>
        <begin position="1"/>
        <end position="39"/>
    </location>
</feature>
<keyword evidence="3" id="KW-1185">Reference proteome</keyword>
<accession>M1DKD5</accession>
<dbReference type="Proteomes" id="UP000011115">
    <property type="component" value="Unassembled WGS sequence"/>
</dbReference>
<reference evidence="3" key="1">
    <citation type="journal article" date="2011" name="Nature">
        <title>Genome sequence and analysis of the tuber crop potato.</title>
        <authorList>
            <consortium name="The Potato Genome Sequencing Consortium"/>
        </authorList>
    </citation>
    <scope>NUCLEOTIDE SEQUENCE [LARGE SCALE GENOMIC DNA]</scope>
    <source>
        <strain evidence="3">cv. DM1-3 516 R44</strain>
    </source>
</reference>
<dbReference type="HOGENOM" id="CLU_2053800_0_0_1"/>
<evidence type="ECO:0000256" key="1">
    <source>
        <dbReference type="SAM" id="MobiDB-lite"/>
    </source>
</evidence>
<protein>
    <submittedName>
        <fullName evidence="2">Uncharacterized protein</fullName>
    </submittedName>
</protein>